<evidence type="ECO:0000256" key="10">
    <source>
        <dbReference type="ARBA" id="ARBA00022842"/>
    </source>
</evidence>
<evidence type="ECO:0000313" key="18">
    <source>
        <dbReference type="EMBL" id="EKC32911.1"/>
    </source>
</evidence>
<dbReference type="FunCoup" id="K1RFJ7">
    <property type="interactions" value="86"/>
</dbReference>
<dbReference type="GO" id="GO:0046872">
    <property type="term" value="F:metal ion binding"/>
    <property type="evidence" value="ECO:0007669"/>
    <property type="project" value="UniProtKB-KW"/>
</dbReference>
<dbReference type="PRINTS" id="PR00113">
    <property type="entry name" value="ALKPHPHTASE"/>
</dbReference>
<evidence type="ECO:0000256" key="5">
    <source>
        <dbReference type="ARBA" id="ARBA00022553"/>
    </source>
</evidence>
<evidence type="ECO:0000256" key="2">
    <source>
        <dbReference type="ARBA" id="ARBA00005984"/>
    </source>
</evidence>
<evidence type="ECO:0000256" key="3">
    <source>
        <dbReference type="ARBA" id="ARBA00012647"/>
    </source>
</evidence>
<dbReference type="InterPro" id="IPR001952">
    <property type="entry name" value="Alkaline_phosphatase"/>
</dbReference>
<evidence type="ECO:0000256" key="1">
    <source>
        <dbReference type="ARBA" id="ARBA00004609"/>
    </source>
</evidence>
<keyword evidence="6" id="KW-0336">GPI-anchor</keyword>
<comment type="similarity">
    <text evidence="2 16">Belongs to the alkaline phosphatase family.</text>
</comment>
<feature type="binding site" evidence="15">
    <location>
        <position position="175"/>
    </location>
    <ligand>
        <name>Mg(2+)</name>
        <dbReference type="ChEBI" id="CHEBI:18420"/>
    </ligand>
</feature>
<feature type="binding site" evidence="15">
    <location>
        <position position="341"/>
    </location>
    <ligand>
        <name>Zn(2+)</name>
        <dbReference type="ChEBI" id="CHEBI:29105"/>
        <label>2</label>
    </ligand>
</feature>
<keyword evidence="20" id="KW-1185">Reference proteome</keyword>
<dbReference type="EnsemblMetazoa" id="G22778.7">
    <property type="protein sequence ID" value="G22778.7:cds"/>
    <property type="gene ID" value="G22778"/>
</dbReference>
<gene>
    <name evidence="18" type="ORF">CGI_10010131</name>
</gene>
<feature type="binding site" evidence="15">
    <location>
        <position position="177"/>
    </location>
    <ligand>
        <name>Mg(2+)</name>
        <dbReference type="ChEBI" id="CHEBI:18420"/>
    </ligand>
</feature>
<keyword evidence="7 15" id="KW-0479">Metal-binding</keyword>
<dbReference type="EnsemblMetazoa" id="G22778.8">
    <property type="protein sequence ID" value="G22778.8:cds"/>
    <property type="gene ID" value="G22778"/>
</dbReference>
<accession>K1RFJ7</accession>
<evidence type="ECO:0000256" key="16">
    <source>
        <dbReference type="RuleBase" id="RU003946"/>
    </source>
</evidence>
<dbReference type="PANTHER" id="PTHR11596">
    <property type="entry name" value="ALKALINE PHOSPHATASE"/>
    <property type="match status" value="1"/>
</dbReference>
<evidence type="ECO:0000256" key="7">
    <source>
        <dbReference type="ARBA" id="ARBA00022723"/>
    </source>
</evidence>
<dbReference type="SMART" id="SM00098">
    <property type="entry name" value="alkPPc"/>
    <property type="match status" value="1"/>
</dbReference>
<comment type="cofactor">
    <cofactor evidence="15">
        <name>Mg(2+)</name>
        <dbReference type="ChEBI" id="CHEBI:18420"/>
    </cofactor>
    <text evidence="15">Binds 1 Mg(2+) ion.</text>
</comment>
<dbReference type="Gene3D" id="3.40.720.10">
    <property type="entry name" value="Alkaline Phosphatase, subunit A"/>
    <property type="match status" value="1"/>
</dbReference>
<dbReference type="GO" id="GO:0004035">
    <property type="term" value="F:alkaline phosphatase activity"/>
    <property type="evidence" value="ECO:0007669"/>
    <property type="project" value="UniProtKB-EC"/>
</dbReference>
<keyword evidence="12" id="KW-0325">Glycoprotein</keyword>
<dbReference type="AlphaFoldDB" id="K1RFJ7"/>
<evidence type="ECO:0000256" key="17">
    <source>
        <dbReference type="SAM" id="SignalP"/>
    </source>
</evidence>
<keyword evidence="5" id="KW-0597">Phosphoprotein</keyword>
<keyword evidence="10 15" id="KW-0460">Magnesium</keyword>
<name>K1RFJ7_MAGGI</name>
<evidence type="ECO:0000313" key="19">
    <source>
        <dbReference type="EnsemblMetazoa" id="G22778.3:cds"/>
    </source>
</evidence>
<dbReference type="HOGENOM" id="CLU_008539_4_0_1"/>
<sequence>MARSNKMNRVLCLCLVLVHLQSTIGTHRHGKPDWFGNAQRDLYESANRNLNTNKAKNVILFVGDGMGMSTVTAARILRGQLNGNSGEENMLEFEKFPHIGLSKVYSSDRQTPDSAATATALLCGVKTNSQLIGVDDSAVVGNCSSQFGAEINCMNDWFEEQGRSMGIVTNTKITHATPAAGYAHAASRLWEGDVHMHGVQGGCKDIAHQLIYNNSNIQVLFGGGRQYFIRNRQQDPQYGDAYISFQRQDDLDLIEIWGRDKKWRGYTPKYAWNKQQFDAINPDETDFALGLFNPQHMQYDLERDTGPNGEPSLAEMTDKAIRILSHNTRGYFLMVEGGRIDHGHHNNTAKRALYETLAFEDAVKTALQMTNSSDTLIVVTADHSHVFNIGGHSYRGNNILGVVNPIAPEELPVDGNAWTTLSYGNGPGYDWGFRKDPNTVDTTHNDYRQVSAVPLLYETHSAEDVPVYATGPMAHLFDGVHEQHYIAHALAYAACVGINKQHCNGLSQNKPIFTPMT</sequence>
<keyword evidence="4" id="KW-1003">Cell membrane</keyword>
<dbReference type="OMA" id="YENCELP"/>
<feature type="binding site" evidence="15">
    <location>
        <position position="460"/>
    </location>
    <ligand>
        <name>Zn(2+)</name>
        <dbReference type="ChEBI" id="CHEBI:29105"/>
        <label>2</label>
    </ligand>
</feature>
<dbReference type="GO" id="GO:0005886">
    <property type="term" value="C:plasma membrane"/>
    <property type="evidence" value="ECO:0007669"/>
    <property type="project" value="UniProtKB-SubCell"/>
</dbReference>
<evidence type="ECO:0000313" key="20">
    <source>
        <dbReference type="Proteomes" id="UP000005408"/>
    </source>
</evidence>
<evidence type="ECO:0000256" key="4">
    <source>
        <dbReference type="ARBA" id="ARBA00022475"/>
    </source>
</evidence>
<evidence type="ECO:0000256" key="14">
    <source>
        <dbReference type="PIRSR" id="PIRSR601952-1"/>
    </source>
</evidence>
<protein>
    <recommendedName>
        <fullName evidence="3">alkaline phosphatase</fullName>
        <ecNumber evidence="3">3.1.3.1</ecNumber>
    </recommendedName>
</protein>
<dbReference type="OrthoDB" id="5818554at2759"/>
<dbReference type="EnsemblMetazoa" id="G22778.4">
    <property type="protein sequence ID" value="G22778.4:cds"/>
    <property type="gene ID" value="G22778"/>
</dbReference>
<evidence type="ECO:0000256" key="9">
    <source>
        <dbReference type="ARBA" id="ARBA00022833"/>
    </source>
</evidence>
<dbReference type="CDD" id="cd16012">
    <property type="entry name" value="ALP"/>
    <property type="match status" value="1"/>
</dbReference>
<proteinExistence type="inferred from homology"/>
<feature type="binding site" evidence="15">
    <location>
        <position position="336"/>
    </location>
    <ligand>
        <name>Mg(2+)</name>
        <dbReference type="ChEBI" id="CHEBI:18420"/>
    </ligand>
</feature>
<keyword evidence="17" id="KW-0732">Signal</keyword>
<evidence type="ECO:0000256" key="8">
    <source>
        <dbReference type="ARBA" id="ARBA00022801"/>
    </source>
</evidence>
<evidence type="ECO:0000256" key="15">
    <source>
        <dbReference type="PIRSR" id="PIRSR601952-2"/>
    </source>
</evidence>
<dbReference type="EMBL" id="JH816513">
    <property type="protein sequence ID" value="EKC32911.1"/>
    <property type="molecule type" value="Genomic_DNA"/>
</dbReference>
<reference evidence="19" key="2">
    <citation type="submission" date="2022-08" db="UniProtKB">
        <authorList>
            <consortium name="EnsemblMetazoa"/>
        </authorList>
    </citation>
    <scope>IDENTIFICATION</scope>
    <source>
        <strain evidence="19">05x7-T-G4-1.051#20</strain>
    </source>
</reference>
<dbReference type="EC" id="3.1.3.1" evidence="3"/>
<feature type="binding site" evidence="15">
    <location>
        <position position="382"/>
    </location>
    <ligand>
        <name>Zn(2+)</name>
        <dbReference type="ChEBI" id="CHEBI:29105"/>
        <label>2</label>
    </ligand>
</feature>
<evidence type="ECO:0000256" key="6">
    <source>
        <dbReference type="ARBA" id="ARBA00022622"/>
    </source>
</evidence>
<dbReference type="Proteomes" id="UP000005408">
    <property type="component" value="Unassembled WGS sequence"/>
</dbReference>
<dbReference type="SUPFAM" id="SSF53649">
    <property type="entry name" value="Alkaline phosphatase-like"/>
    <property type="match status" value="1"/>
</dbReference>
<feature type="binding site" evidence="15">
    <location>
        <position position="64"/>
    </location>
    <ligand>
        <name>Mg(2+)</name>
        <dbReference type="ChEBI" id="CHEBI:18420"/>
    </ligand>
</feature>
<dbReference type="EnsemblMetazoa" id="G22778.3">
    <property type="protein sequence ID" value="G22778.3:cds"/>
    <property type="gene ID" value="G22778"/>
</dbReference>
<dbReference type="InterPro" id="IPR017850">
    <property type="entry name" value="Alkaline_phosphatase_core_sf"/>
</dbReference>
<reference evidence="18" key="1">
    <citation type="journal article" date="2012" name="Nature">
        <title>The oyster genome reveals stress adaptation and complexity of shell formation.</title>
        <authorList>
            <person name="Zhang G."/>
            <person name="Fang X."/>
            <person name="Guo X."/>
            <person name="Li L."/>
            <person name="Luo R."/>
            <person name="Xu F."/>
            <person name="Yang P."/>
            <person name="Zhang L."/>
            <person name="Wang X."/>
            <person name="Qi H."/>
            <person name="Xiong Z."/>
            <person name="Que H."/>
            <person name="Xie Y."/>
            <person name="Holland P.W."/>
            <person name="Paps J."/>
            <person name="Zhu Y."/>
            <person name="Wu F."/>
            <person name="Chen Y."/>
            <person name="Wang J."/>
            <person name="Peng C."/>
            <person name="Meng J."/>
            <person name="Yang L."/>
            <person name="Liu J."/>
            <person name="Wen B."/>
            <person name="Zhang N."/>
            <person name="Huang Z."/>
            <person name="Zhu Q."/>
            <person name="Feng Y."/>
            <person name="Mount A."/>
            <person name="Hedgecock D."/>
            <person name="Xu Z."/>
            <person name="Liu Y."/>
            <person name="Domazet-Loso T."/>
            <person name="Du Y."/>
            <person name="Sun X."/>
            <person name="Zhang S."/>
            <person name="Liu B."/>
            <person name="Cheng P."/>
            <person name="Jiang X."/>
            <person name="Li J."/>
            <person name="Fan D."/>
            <person name="Wang W."/>
            <person name="Fu W."/>
            <person name="Wang T."/>
            <person name="Wang B."/>
            <person name="Zhang J."/>
            <person name="Peng Z."/>
            <person name="Li Y."/>
            <person name="Li N."/>
            <person name="Wang J."/>
            <person name="Chen M."/>
            <person name="He Y."/>
            <person name="Tan F."/>
            <person name="Song X."/>
            <person name="Zheng Q."/>
            <person name="Huang R."/>
            <person name="Yang H."/>
            <person name="Du X."/>
            <person name="Chen L."/>
            <person name="Yang M."/>
            <person name="Gaffney P.M."/>
            <person name="Wang S."/>
            <person name="Luo L."/>
            <person name="She Z."/>
            <person name="Ming Y."/>
            <person name="Huang W."/>
            <person name="Zhang S."/>
            <person name="Huang B."/>
            <person name="Zhang Y."/>
            <person name="Qu T."/>
            <person name="Ni P."/>
            <person name="Miao G."/>
            <person name="Wang J."/>
            <person name="Wang Q."/>
            <person name="Steinberg C.E."/>
            <person name="Wang H."/>
            <person name="Li N."/>
            <person name="Qian L."/>
            <person name="Zhang G."/>
            <person name="Li Y."/>
            <person name="Yang H."/>
            <person name="Liu X."/>
            <person name="Wang J."/>
            <person name="Yin Y."/>
            <person name="Wang J."/>
        </authorList>
    </citation>
    <scope>NUCLEOTIDE SEQUENCE [LARGE SCALE GENOMIC DNA]</scope>
    <source>
        <strain evidence="18">05x7-T-G4-1.051#20</strain>
    </source>
</reference>
<dbReference type="GO" id="GO:0098552">
    <property type="term" value="C:side of membrane"/>
    <property type="evidence" value="ECO:0007669"/>
    <property type="project" value="UniProtKB-KW"/>
</dbReference>
<feature type="active site" description="Phosphoserine intermediate" evidence="14">
    <location>
        <position position="114"/>
    </location>
</feature>
<dbReference type="Pfam" id="PF00245">
    <property type="entry name" value="Alk_phosphatase"/>
    <property type="match status" value="1"/>
</dbReference>
<keyword evidence="9 15" id="KW-0862">Zinc</keyword>
<evidence type="ECO:0000256" key="12">
    <source>
        <dbReference type="ARBA" id="ARBA00023180"/>
    </source>
</evidence>
<dbReference type="KEGG" id="crg:105330143"/>
<keyword evidence="13" id="KW-0449">Lipoprotein</keyword>
<feature type="binding site" evidence="15">
    <location>
        <position position="64"/>
    </location>
    <ligand>
        <name>Zn(2+)</name>
        <dbReference type="ChEBI" id="CHEBI:29105"/>
        <label>2</label>
    </ligand>
</feature>
<feature type="binding site" evidence="15">
    <location>
        <position position="345"/>
    </location>
    <ligand>
        <name>Zn(2+)</name>
        <dbReference type="ChEBI" id="CHEBI:29105"/>
        <label>2</label>
    </ligand>
</feature>
<keyword evidence="11" id="KW-0472">Membrane</keyword>
<evidence type="ECO:0000256" key="13">
    <source>
        <dbReference type="ARBA" id="ARBA00023288"/>
    </source>
</evidence>
<comment type="cofactor">
    <cofactor evidence="15">
        <name>Zn(2+)</name>
        <dbReference type="ChEBI" id="CHEBI:29105"/>
    </cofactor>
    <text evidence="15">Binds 2 Zn(2+) ions.</text>
</comment>
<feature type="signal peptide" evidence="17">
    <location>
        <begin position="1"/>
        <end position="25"/>
    </location>
</feature>
<comment type="subcellular location">
    <subcellularLocation>
        <location evidence="1">Cell membrane</location>
        <topology evidence="1">Lipid-anchor</topology>
        <topology evidence="1">GPI-anchor</topology>
    </subcellularLocation>
</comment>
<dbReference type="EnsemblMetazoa" id="G22778.6">
    <property type="protein sequence ID" value="G22778.6:cds"/>
    <property type="gene ID" value="G22778"/>
</dbReference>
<dbReference type="PANTHER" id="PTHR11596:SF5">
    <property type="entry name" value="ALKALINE PHOSPHATASE"/>
    <property type="match status" value="1"/>
</dbReference>
<keyword evidence="8" id="KW-0378">Hydrolase</keyword>
<dbReference type="FunFam" id="3.40.720.10:FF:000008">
    <property type="entry name" value="Alkaline phosphatase"/>
    <property type="match status" value="1"/>
</dbReference>
<feature type="binding site" evidence="15">
    <location>
        <position position="383"/>
    </location>
    <ligand>
        <name>Zn(2+)</name>
        <dbReference type="ChEBI" id="CHEBI:29105"/>
        <label>2</label>
    </ligand>
</feature>
<evidence type="ECO:0000256" key="11">
    <source>
        <dbReference type="ARBA" id="ARBA00023136"/>
    </source>
</evidence>
<feature type="chain" id="PRO_5042455727" description="alkaline phosphatase" evidence="17">
    <location>
        <begin position="26"/>
        <end position="517"/>
    </location>
</feature>
<organism evidence="18">
    <name type="scientific">Magallana gigas</name>
    <name type="common">Pacific oyster</name>
    <name type="synonym">Crassostrea gigas</name>
    <dbReference type="NCBI Taxonomy" id="29159"/>
    <lineage>
        <taxon>Eukaryota</taxon>
        <taxon>Metazoa</taxon>
        <taxon>Spiralia</taxon>
        <taxon>Lophotrochozoa</taxon>
        <taxon>Mollusca</taxon>
        <taxon>Bivalvia</taxon>
        <taxon>Autobranchia</taxon>
        <taxon>Pteriomorphia</taxon>
        <taxon>Ostreida</taxon>
        <taxon>Ostreoidea</taxon>
        <taxon>Ostreidae</taxon>
        <taxon>Magallana</taxon>
    </lineage>
</organism>